<name>A0A1J9RT72_9PEZI</name>
<dbReference type="GeneID" id="31017290"/>
<dbReference type="AlphaFoldDB" id="A0A1J9RT72"/>
<accession>A0A1J9RT72</accession>
<dbReference type="OrthoDB" id="5387895at2759"/>
<gene>
    <name evidence="1" type="ORF">BKCO1_5200017</name>
</gene>
<dbReference type="Proteomes" id="UP000183809">
    <property type="component" value="Unassembled WGS sequence"/>
</dbReference>
<dbReference type="RefSeq" id="XP_020127328.1">
    <property type="nucleotide sequence ID" value="XM_020277029.1"/>
</dbReference>
<reference evidence="1 2" key="1">
    <citation type="submission" date="2016-10" db="EMBL/GenBank/DDBJ databases">
        <title>Proteomics and genomics reveal pathogen-plant mechanisms compatible with a hemibiotrophic lifestyle of Diplodia corticola.</title>
        <authorList>
            <person name="Fernandes I."/>
            <person name="De Jonge R."/>
            <person name="Van De Peer Y."/>
            <person name="Devreese B."/>
            <person name="Alves A."/>
            <person name="Esteves A.C."/>
        </authorList>
    </citation>
    <scope>NUCLEOTIDE SEQUENCE [LARGE SCALE GENOMIC DNA]</scope>
    <source>
        <strain evidence="1 2">CBS 112549</strain>
    </source>
</reference>
<dbReference type="EMBL" id="MNUE01000052">
    <property type="protein sequence ID" value="OJD31068.1"/>
    <property type="molecule type" value="Genomic_DNA"/>
</dbReference>
<sequence>MQAQSGITYVVHPSIHQNVKDGLAAAGNIQVTECASTGTLSRGYLFCVREGGVDLELFVSRDQDAPLCWCQKDVLCRVWNSRLFLKTSAYSRLQHAFWLMDQIFLTASQKLSYFPNVIHIQADGRATADPAHMNQTLPSAAILIDTITINQIGLSRRWTVRKTQTPDVGAGGSNQGDGPLKDRVELLKWVLEPSDAVWHAFSRCCASRLDCDDDRVVQNVWRQFKELVDDLLDDEKFEPRLDAMLTPDFCVAAQLIQLKAGYEKVFRDIDAIEPLYDHKPTTYFIEQADKLCEHAIKIARLYDSGVVRKSGYVWYMSGLLIHIIREVVERDYSKYSNSQGSARHDDPAGNLYVRLVSDSSPEGGLMYVLKTLGSIPPGILGRHRQVLQRIERALRPVGGDTTFKSKFHEVVARCSPGS</sequence>
<proteinExistence type="predicted"/>
<evidence type="ECO:0000313" key="2">
    <source>
        <dbReference type="Proteomes" id="UP000183809"/>
    </source>
</evidence>
<protein>
    <submittedName>
        <fullName evidence="1">Swim zinc finger family protein</fullName>
    </submittedName>
</protein>
<evidence type="ECO:0000313" key="1">
    <source>
        <dbReference type="EMBL" id="OJD31068.1"/>
    </source>
</evidence>
<keyword evidence="2" id="KW-1185">Reference proteome</keyword>
<comment type="caution">
    <text evidence="1">The sequence shown here is derived from an EMBL/GenBank/DDBJ whole genome shotgun (WGS) entry which is preliminary data.</text>
</comment>
<organism evidence="1 2">
    <name type="scientific">Diplodia corticola</name>
    <dbReference type="NCBI Taxonomy" id="236234"/>
    <lineage>
        <taxon>Eukaryota</taxon>
        <taxon>Fungi</taxon>
        <taxon>Dikarya</taxon>
        <taxon>Ascomycota</taxon>
        <taxon>Pezizomycotina</taxon>
        <taxon>Dothideomycetes</taxon>
        <taxon>Dothideomycetes incertae sedis</taxon>
        <taxon>Botryosphaeriales</taxon>
        <taxon>Botryosphaeriaceae</taxon>
        <taxon>Diplodia</taxon>
    </lineage>
</organism>